<evidence type="ECO:0000259" key="12">
    <source>
        <dbReference type="Pfam" id="PF02449"/>
    </source>
</evidence>
<dbReference type="GO" id="GO:0004565">
    <property type="term" value="F:beta-galactosidase activity"/>
    <property type="evidence" value="ECO:0007669"/>
    <property type="project" value="UniProtKB-EC"/>
</dbReference>
<gene>
    <name evidence="15" type="ordered locus">Halha_1328</name>
</gene>
<dbReference type="Pfam" id="PF08533">
    <property type="entry name" value="Glyco_hydro_42C"/>
    <property type="match status" value="1"/>
</dbReference>
<feature type="domain" description="Beta-galactosidase C-terminal" evidence="14">
    <location>
        <begin position="601"/>
        <end position="656"/>
    </location>
</feature>
<dbReference type="Pfam" id="PF02449">
    <property type="entry name" value="Glyco_hydro_42"/>
    <property type="match status" value="1"/>
</dbReference>
<dbReference type="eggNOG" id="COG1874">
    <property type="taxonomic scope" value="Bacteria"/>
</dbReference>
<dbReference type="Pfam" id="PF08532">
    <property type="entry name" value="Glyco_hydro_42M"/>
    <property type="match status" value="1"/>
</dbReference>
<comment type="catalytic activity">
    <reaction evidence="1 8">
        <text>Hydrolysis of terminal non-reducing beta-D-galactose residues in beta-D-galactosides.</text>
        <dbReference type="EC" id="3.2.1.23"/>
    </reaction>
</comment>
<dbReference type="Gene3D" id="3.40.50.880">
    <property type="match status" value="1"/>
</dbReference>
<evidence type="ECO:0000256" key="8">
    <source>
        <dbReference type="PIRNR" id="PIRNR001084"/>
    </source>
</evidence>
<evidence type="ECO:0000256" key="10">
    <source>
        <dbReference type="PIRSR" id="PIRSR001084-2"/>
    </source>
</evidence>
<dbReference type="EMBL" id="CP003359">
    <property type="protein sequence ID" value="AGB41273.1"/>
    <property type="molecule type" value="Genomic_DNA"/>
</dbReference>
<accession>L0KB15</accession>
<name>L0KB15_HALHC</name>
<keyword evidence="4 11" id="KW-0479">Metal-binding</keyword>
<evidence type="ECO:0000256" key="3">
    <source>
        <dbReference type="ARBA" id="ARBA00012756"/>
    </source>
</evidence>
<dbReference type="SUPFAM" id="SSF52317">
    <property type="entry name" value="Class I glutamine amidotransferase-like"/>
    <property type="match status" value="1"/>
</dbReference>
<dbReference type="InterPro" id="IPR013780">
    <property type="entry name" value="Glyco_hydro_b"/>
</dbReference>
<evidence type="ECO:0000313" key="16">
    <source>
        <dbReference type="Proteomes" id="UP000010880"/>
    </source>
</evidence>
<evidence type="ECO:0000256" key="9">
    <source>
        <dbReference type="PIRSR" id="PIRSR001084-1"/>
    </source>
</evidence>
<feature type="binding site" evidence="11">
    <location>
        <position position="156"/>
    </location>
    <ligand>
        <name>Zn(2+)</name>
        <dbReference type="ChEBI" id="CHEBI:29105"/>
    </ligand>
</feature>
<protein>
    <recommendedName>
        <fullName evidence="3 8">Beta-galactosidase</fullName>
        <shortName evidence="8">Beta-gal</shortName>
        <ecNumber evidence="3 8">3.2.1.23</ecNumber>
    </recommendedName>
</protein>
<evidence type="ECO:0000256" key="1">
    <source>
        <dbReference type="ARBA" id="ARBA00001412"/>
    </source>
</evidence>
<dbReference type="HOGENOM" id="CLU_012430_1_0_9"/>
<evidence type="ECO:0000256" key="2">
    <source>
        <dbReference type="ARBA" id="ARBA00005940"/>
    </source>
</evidence>
<dbReference type="PATRIC" id="fig|748449.3.peg.1285"/>
<dbReference type="GO" id="GO:0046872">
    <property type="term" value="F:metal ion binding"/>
    <property type="evidence" value="ECO:0007669"/>
    <property type="project" value="UniProtKB-KW"/>
</dbReference>
<feature type="binding site" evidence="11">
    <location>
        <position position="107"/>
    </location>
    <ligand>
        <name>Zn(2+)</name>
        <dbReference type="ChEBI" id="CHEBI:29105"/>
    </ligand>
</feature>
<dbReference type="GO" id="GO:0006012">
    <property type="term" value="P:galactose metabolic process"/>
    <property type="evidence" value="ECO:0007669"/>
    <property type="project" value="InterPro"/>
</dbReference>
<organism evidence="15 16">
    <name type="scientific">Halobacteroides halobius (strain ATCC 35273 / DSM 5150 / MD-1)</name>
    <dbReference type="NCBI Taxonomy" id="748449"/>
    <lineage>
        <taxon>Bacteria</taxon>
        <taxon>Bacillati</taxon>
        <taxon>Bacillota</taxon>
        <taxon>Clostridia</taxon>
        <taxon>Halanaerobiales</taxon>
        <taxon>Halobacteroidaceae</taxon>
        <taxon>Halobacteroides</taxon>
    </lineage>
</organism>
<dbReference type="InterPro" id="IPR029062">
    <property type="entry name" value="Class_I_gatase-like"/>
</dbReference>
<feature type="binding site" evidence="11">
    <location>
        <position position="153"/>
    </location>
    <ligand>
        <name>Zn(2+)</name>
        <dbReference type="ChEBI" id="CHEBI:29105"/>
    </ligand>
</feature>
<dbReference type="Gene3D" id="3.20.20.80">
    <property type="entry name" value="Glycosidases"/>
    <property type="match status" value="1"/>
</dbReference>
<evidence type="ECO:0000256" key="6">
    <source>
        <dbReference type="ARBA" id="ARBA00022833"/>
    </source>
</evidence>
<proteinExistence type="inferred from homology"/>
<evidence type="ECO:0000259" key="14">
    <source>
        <dbReference type="Pfam" id="PF08533"/>
    </source>
</evidence>
<dbReference type="InterPro" id="IPR013738">
    <property type="entry name" value="Beta_galactosidase_Trimer"/>
</dbReference>
<dbReference type="CDD" id="cd03143">
    <property type="entry name" value="A4_beta-galactosidase_middle_domain"/>
    <property type="match status" value="1"/>
</dbReference>
<dbReference type="STRING" id="748449.Halha_1328"/>
<feature type="active site" description="Nucleophile" evidence="9">
    <location>
        <position position="301"/>
    </location>
</feature>
<evidence type="ECO:0000256" key="4">
    <source>
        <dbReference type="ARBA" id="ARBA00022723"/>
    </source>
</evidence>
<dbReference type="PIRSF" id="PIRSF001084">
    <property type="entry name" value="B-galactosidase"/>
    <property type="match status" value="1"/>
</dbReference>
<feature type="domain" description="Glycoside hydrolase family 42 N-terminal" evidence="12">
    <location>
        <begin position="6"/>
        <end position="377"/>
    </location>
</feature>
<evidence type="ECO:0000256" key="5">
    <source>
        <dbReference type="ARBA" id="ARBA00022801"/>
    </source>
</evidence>
<dbReference type="PANTHER" id="PTHR36447">
    <property type="entry name" value="BETA-GALACTOSIDASE GANA"/>
    <property type="match status" value="1"/>
</dbReference>
<comment type="similarity">
    <text evidence="2 8">Belongs to the glycosyl hydrolase 42 family.</text>
</comment>
<dbReference type="OrthoDB" id="9800974at2"/>
<feature type="binding site" evidence="10">
    <location>
        <position position="141"/>
    </location>
    <ligand>
        <name>substrate</name>
    </ligand>
</feature>
<feature type="domain" description="Beta-galactosidase trimerisation" evidence="13">
    <location>
        <begin position="390"/>
        <end position="593"/>
    </location>
</feature>
<feature type="active site" description="Proton donor" evidence="9">
    <location>
        <position position="142"/>
    </location>
</feature>
<evidence type="ECO:0000259" key="13">
    <source>
        <dbReference type="Pfam" id="PF08532"/>
    </source>
</evidence>
<keyword evidence="5 8" id="KW-0378">Hydrolase</keyword>
<dbReference type="EC" id="3.2.1.23" evidence="3 8"/>
<dbReference type="Gene3D" id="2.60.40.1180">
    <property type="entry name" value="Golgi alpha-mannosidase II"/>
    <property type="match status" value="1"/>
</dbReference>
<evidence type="ECO:0000313" key="15">
    <source>
        <dbReference type="EMBL" id="AGB41273.1"/>
    </source>
</evidence>
<dbReference type="InterPro" id="IPR013739">
    <property type="entry name" value="Beta_galactosidase_C"/>
</dbReference>
<sequence length="659" mass="77061">MYFGVDYYPEHWPEERWETDIKMMKELGINVVRIAEFGWSVIEPKEGQYNFSLYDKVIDLLHQYDIDVILGTPTATPPAWLIEKHPNILQINKQGQRNNFGGRRHYCFNNLNYQRYTHKIVTQMVEHYNDNEAVIGWQIDNEFGHEASDKCYCDDCQKEFQNWLKEKYSTLENLNQTWGTVFWSQSYNSWDQIPTPKETWTAHNPSLLLDFYRFSSDSIVDYQKMQVDIIREKVAEQWITHNLIFTGHTLNLDNLARDLDFVSFDNYPVWGGLAKPVNPETTAFNHDLMYGLKNQPFWIMEELIGAQGWDQIGYLPRPNQAKMWTYQALGHGAEAIIFFRWRACRFGTEQFCHGILDHDGKPKRKYKEIKEIKEELDLAGDDFTNSTRKAKVALYHSYDNMWAWQIQPQSSAFDYREEVEKIYRPFFNKNINVNVISQLSNLEQYEILVLPILFLVNSDWIKEIESFVTNGGKLVLTYRNGVKDENNIVTDKTLPGFFSELAGIEINEYESLQVNQQNSVVFENKEYDTRVWSDLITLTGAKSLAEYNQNFYAGTPAITENKYGQGEVYYIGCSPDDKLLSYLYERILIKTSLNAIETEKGVEIIKKTGEKNNYLIALNHNSQSYKINLSKTYKTIDGKQAKTELQLQPFDGIILKQDI</sequence>
<dbReference type="AlphaFoldDB" id="L0KB15"/>
<reference evidence="16" key="1">
    <citation type="submission" date="2012-02" db="EMBL/GenBank/DDBJ databases">
        <title>The complete genome of Halobacteroides halobius DSM 5150.</title>
        <authorList>
            <person name="Lucas S."/>
            <person name="Copeland A."/>
            <person name="Lapidus A."/>
            <person name="Glavina del Rio T."/>
            <person name="Dalin E."/>
            <person name="Tice H."/>
            <person name="Bruce D."/>
            <person name="Goodwin L."/>
            <person name="Pitluck S."/>
            <person name="Peters L."/>
            <person name="Mikhailova N."/>
            <person name="Gu W."/>
            <person name="Kyrpides N."/>
            <person name="Mavromatis K."/>
            <person name="Ivanova N."/>
            <person name="Brettin T."/>
            <person name="Detter J.C."/>
            <person name="Han C."/>
            <person name="Larimer F."/>
            <person name="Land M."/>
            <person name="Hauser L."/>
            <person name="Markowitz V."/>
            <person name="Cheng J.-F."/>
            <person name="Hugenholtz P."/>
            <person name="Woyke T."/>
            <person name="Wu D."/>
            <person name="Tindall B."/>
            <person name="Pomrenke H."/>
            <person name="Brambilla E."/>
            <person name="Klenk H.-P."/>
            <person name="Eisen J.A."/>
        </authorList>
    </citation>
    <scope>NUCLEOTIDE SEQUENCE [LARGE SCALE GENOMIC DNA]</scope>
    <source>
        <strain evidence="16">ATCC 35273 / DSM 5150 / MD-1</strain>
    </source>
</reference>
<keyword evidence="7 8" id="KW-0326">Glycosidase</keyword>
<dbReference type="InterPro" id="IPR013529">
    <property type="entry name" value="Glyco_hydro_42_N"/>
</dbReference>
<keyword evidence="6 11" id="KW-0862">Zinc</keyword>
<dbReference type="KEGG" id="hhl:Halha_1328"/>
<feature type="binding site" evidence="11">
    <location>
        <position position="151"/>
    </location>
    <ligand>
        <name>Zn(2+)</name>
        <dbReference type="ChEBI" id="CHEBI:29105"/>
    </ligand>
</feature>
<dbReference type="GO" id="GO:0009341">
    <property type="term" value="C:beta-galactosidase complex"/>
    <property type="evidence" value="ECO:0007669"/>
    <property type="project" value="InterPro"/>
</dbReference>
<feature type="binding site" evidence="10">
    <location>
        <position position="309"/>
    </location>
    <ligand>
        <name>substrate</name>
    </ligand>
</feature>
<evidence type="ECO:0000256" key="11">
    <source>
        <dbReference type="PIRSR" id="PIRSR001084-3"/>
    </source>
</evidence>
<evidence type="ECO:0000256" key="7">
    <source>
        <dbReference type="ARBA" id="ARBA00023295"/>
    </source>
</evidence>
<dbReference type="SUPFAM" id="SSF51445">
    <property type="entry name" value="(Trans)glycosidases"/>
    <property type="match status" value="1"/>
</dbReference>
<dbReference type="Proteomes" id="UP000010880">
    <property type="component" value="Chromosome"/>
</dbReference>
<keyword evidence="16" id="KW-1185">Reference proteome</keyword>
<dbReference type="InterPro" id="IPR017853">
    <property type="entry name" value="GH"/>
</dbReference>
<dbReference type="InterPro" id="IPR003476">
    <property type="entry name" value="Glyco_hydro_42"/>
</dbReference>
<feature type="binding site" evidence="10">
    <location>
        <position position="103"/>
    </location>
    <ligand>
        <name>substrate</name>
    </ligand>
</feature>
<dbReference type="PANTHER" id="PTHR36447:SF2">
    <property type="entry name" value="BETA-GALACTOSIDASE YESZ"/>
    <property type="match status" value="1"/>
</dbReference>
<dbReference type="RefSeq" id="WP_015326995.1">
    <property type="nucleotide sequence ID" value="NC_019978.1"/>
</dbReference>